<dbReference type="KEGG" id="haad:MW046_17160"/>
<evidence type="ECO:0000256" key="3">
    <source>
        <dbReference type="SAM" id="MobiDB-lite"/>
    </source>
</evidence>
<gene>
    <name evidence="5" type="ORF">MW046_17160</name>
</gene>
<dbReference type="PROSITE" id="PS51318">
    <property type="entry name" value="TAT"/>
    <property type="match status" value="1"/>
</dbReference>
<keyword evidence="1" id="KW-0479">Metal-binding</keyword>
<dbReference type="EMBL" id="CP096022">
    <property type="protein sequence ID" value="UPM45090.1"/>
    <property type="molecule type" value="Genomic_DNA"/>
</dbReference>
<evidence type="ECO:0000313" key="5">
    <source>
        <dbReference type="EMBL" id="UPM45090.1"/>
    </source>
</evidence>
<dbReference type="PROSITE" id="PS50853">
    <property type="entry name" value="FN3"/>
    <property type="match status" value="1"/>
</dbReference>
<name>A0A8U0A7D1_9EURY</name>
<sequence length="713" mass="76309">MAHDRRTFLRAIAAGSIGTVVLGGTATAASDVMIEGAGTDIWDEADEGHYYFTEVSGDFDVIVRVDEITNTDEYAKGGLMFRESLEAESKNVMIRNTPGHDTSVQWRSEMGGESTSLTADAGESESEISEGTMSADWQRLVRSENTILAYGSTDGNSWTLMAELTEDVIDPSESGYLGLAVTSHDSGTLCTVGFSNLTGVTPSNNRDIGAVEVAGSVSTENGGDTNPIVSTRSVSNVTPTSATLNGVLETLGDASSATVYFEYRTSGTDAWIRTTEETLTTTASFSQDVSGLSSGVEYEFRAVSDASDGDSDTGSRNTFTAPEDGDERPDGSYFDGSDGFASIGSWLDDSTRVITVTEPTRSAVESAFHTSGSRVIVFETSGTIDLGGNTLQITENNCWVAGQTAPSPGITFINGMVQVNADNCVVQHIRSRIGPGSDGNIQGNDALNTQDETVNNVIDHCTASWGVDECMSVGYDTDRTTYSNNLIYEGLYDPYGDGSDHNYCTLIGDGADHVALLGNVWAKARNRIPRLKSDTRTVVANNFCYFFDEASNTDSSAETTWVGNKYTGVTATGESIVEGSGTVYSEDNVTADPPIDSDVSFVEPGTTGSKPLWPDGLTAMPSDDVESHNLAYAGARPVDRTENDQRIVREITDRAGNDRLDSEYEYWLPDHEAVGGYPDLPENTHSLSVPNSGLRNWLEQWALSVEETSVSPP</sequence>
<feature type="region of interest" description="Disordered" evidence="3">
    <location>
        <begin position="109"/>
        <end position="132"/>
    </location>
</feature>
<keyword evidence="5" id="KW-0614">Plasmid</keyword>
<dbReference type="InterPro" id="IPR012334">
    <property type="entry name" value="Pectin_lyas_fold"/>
</dbReference>
<dbReference type="InterPro" id="IPR006311">
    <property type="entry name" value="TAT_signal"/>
</dbReference>
<dbReference type="PANTHER" id="PTHR42970:SF1">
    <property type="entry name" value="PECTATE LYASE C-RELATED"/>
    <property type="match status" value="1"/>
</dbReference>
<dbReference type="GO" id="GO:0046872">
    <property type="term" value="F:metal ion binding"/>
    <property type="evidence" value="ECO:0007669"/>
    <property type="project" value="UniProtKB-KW"/>
</dbReference>
<dbReference type="SUPFAM" id="SSF51126">
    <property type="entry name" value="Pectin lyase-like"/>
    <property type="match status" value="1"/>
</dbReference>
<accession>A0A8U0A7D1</accession>
<evidence type="ECO:0000256" key="1">
    <source>
        <dbReference type="ARBA" id="ARBA00022723"/>
    </source>
</evidence>
<dbReference type="InterPro" id="IPR011050">
    <property type="entry name" value="Pectin_lyase_fold/virulence"/>
</dbReference>
<dbReference type="AlphaFoldDB" id="A0A8U0A7D1"/>
<organism evidence="5 6">
    <name type="scientific">Halocatena salina</name>
    <dbReference type="NCBI Taxonomy" id="2934340"/>
    <lineage>
        <taxon>Archaea</taxon>
        <taxon>Methanobacteriati</taxon>
        <taxon>Methanobacteriota</taxon>
        <taxon>Stenosarchaea group</taxon>
        <taxon>Halobacteria</taxon>
        <taxon>Halobacteriales</taxon>
        <taxon>Natronomonadaceae</taxon>
        <taxon>Halocatena</taxon>
    </lineage>
</organism>
<evidence type="ECO:0000313" key="6">
    <source>
        <dbReference type="Proteomes" id="UP000831768"/>
    </source>
</evidence>
<dbReference type="Gene3D" id="2.160.20.10">
    <property type="entry name" value="Single-stranded right-handed beta-helix, Pectin lyase-like"/>
    <property type="match status" value="1"/>
</dbReference>
<dbReference type="RefSeq" id="WP_247995744.1">
    <property type="nucleotide sequence ID" value="NZ_CP096022.1"/>
</dbReference>
<dbReference type="GeneID" id="71929813"/>
<dbReference type="Gene3D" id="2.60.120.200">
    <property type="match status" value="1"/>
</dbReference>
<dbReference type="GO" id="GO:0016829">
    <property type="term" value="F:lyase activity"/>
    <property type="evidence" value="ECO:0007669"/>
    <property type="project" value="UniProtKB-KW"/>
</dbReference>
<protein>
    <submittedName>
        <fullName evidence="5">Pectate lyase</fullName>
    </submittedName>
</protein>
<evidence type="ECO:0000256" key="2">
    <source>
        <dbReference type="ARBA" id="ARBA00023180"/>
    </source>
</evidence>
<keyword evidence="5" id="KW-0456">Lyase</keyword>
<dbReference type="PANTHER" id="PTHR42970">
    <property type="entry name" value="PECTATE LYASE C-RELATED"/>
    <property type="match status" value="1"/>
</dbReference>
<feature type="region of interest" description="Disordered" evidence="3">
    <location>
        <begin position="303"/>
        <end position="334"/>
    </location>
</feature>
<reference evidence="5" key="1">
    <citation type="submission" date="2022-04" db="EMBL/GenBank/DDBJ databases">
        <title>Halocatena sp. nov., isolated from a salt lake.</title>
        <authorList>
            <person name="Cui H.-L."/>
        </authorList>
    </citation>
    <scope>NUCLEOTIDE SEQUENCE</scope>
    <source>
        <strain evidence="5">AD-1</strain>
        <plasmid evidence="5">unnamed3</plasmid>
    </source>
</reference>
<dbReference type="InterPro" id="IPR052063">
    <property type="entry name" value="Polysaccharide_Lyase_1"/>
</dbReference>
<dbReference type="InterPro" id="IPR003961">
    <property type="entry name" value="FN3_dom"/>
</dbReference>
<proteinExistence type="predicted"/>
<dbReference type="Proteomes" id="UP000831768">
    <property type="component" value="Plasmid unnamed3"/>
</dbReference>
<evidence type="ECO:0000259" key="4">
    <source>
        <dbReference type="PROSITE" id="PS50853"/>
    </source>
</evidence>
<keyword evidence="6" id="KW-1185">Reference proteome</keyword>
<geneLocation type="plasmid" evidence="5 6">
    <name>unnamed3</name>
</geneLocation>
<feature type="domain" description="Fibronectin type-III" evidence="4">
    <location>
        <begin position="227"/>
        <end position="324"/>
    </location>
</feature>
<keyword evidence="2" id="KW-0325">Glycoprotein</keyword>